<evidence type="ECO:0000256" key="1">
    <source>
        <dbReference type="SAM" id="MobiDB-lite"/>
    </source>
</evidence>
<dbReference type="EMBL" id="SJKB01000001">
    <property type="protein sequence ID" value="TCC65692.1"/>
    <property type="molecule type" value="Genomic_DNA"/>
</dbReference>
<dbReference type="Pfam" id="PF14082">
    <property type="entry name" value="SduA_C"/>
    <property type="match status" value="1"/>
</dbReference>
<comment type="caution">
    <text evidence="3">The sequence shown here is derived from an EMBL/GenBank/DDBJ whole genome shotgun (WGS) entry which is preliminary data.</text>
</comment>
<evidence type="ECO:0000259" key="2">
    <source>
        <dbReference type="Pfam" id="PF14082"/>
    </source>
</evidence>
<dbReference type="Proteomes" id="UP000291144">
    <property type="component" value="Unassembled WGS sequence"/>
</dbReference>
<gene>
    <name evidence="3" type="ORF">E0H73_01785</name>
</gene>
<evidence type="ECO:0000313" key="4">
    <source>
        <dbReference type="Proteomes" id="UP000291144"/>
    </source>
</evidence>
<feature type="compositionally biased region" description="Basic residues" evidence="1">
    <location>
        <begin position="1"/>
        <end position="21"/>
    </location>
</feature>
<accession>A0A4V2MC48</accession>
<keyword evidence="4" id="KW-1185">Reference proteome</keyword>
<feature type="domain" description="Shedu protein SduA C-terminal" evidence="2">
    <location>
        <begin position="193"/>
        <end position="353"/>
    </location>
</feature>
<reference evidence="3 4" key="1">
    <citation type="submission" date="2019-02" db="EMBL/GenBank/DDBJ databases">
        <title>Kribbella capetownensis sp. nov. and Kribbella speibonae sp. nov., isolated from soil.</title>
        <authorList>
            <person name="Curtis S.M."/>
            <person name="Norton I."/>
            <person name="Everest G.J."/>
            <person name="Meyers P.R."/>
        </authorList>
    </citation>
    <scope>NUCLEOTIDE SEQUENCE [LARGE SCALE GENOMIC DNA]</scope>
    <source>
        <strain evidence="3 4">NRRL B-24813</strain>
    </source>
</reference>
<organism evidence="3 4">
    <name type="scientific">Kribbella pittospori</name>
    <dbReference type="NCBI Taxonomy" id="722689"/>
    <lineage>
        <taxon>Bacteria</taxon>
        <taxon>Bacillati</taxon>
        <taxon>Actinomycetota</taxon>
        <taxon>Actinomycetes</taxon>
        <taxon>Propionibacteriales</taxon>
        <taxon>Kribbellaceae</taxon>
        <taxon>Kribbella</taxon>
    </lineage>
</organism>
<feature type="region of interest" description="Disordered" evidence="1">
    <location>
        <begin position="1"/>
        <end position="72"/>
    </location>
</feature>
<proteinExistence type="predicted"/>
<dbReference type="InterPro" id="IPR025359">
    <property type="entry name" value="SduA_C"/>
</dbReference>
<protein>
    <submittedName>
        <fullName evidence="3">DUF4263 domain-containing protein</fullName>
    </submittedName>
</protein>
<evidence type="ECO:0000313" key="3">
    <source>
        <dbReference type="EMBL" id="TCC65692.1"/>
    </source>
</evidence>
<dbReference type="OrthoDB" id="3672974at2"/>
<feature type="compositionally biased region" description="Polar residues" evidence="1">
    <location>
        <begin position="60"/>
        <end position="72"/>
    </location>
</feature>
<sequence>MRSHRRPTHLRRHHPRDRHRLLPSGPSHKAADNLTPVGRGSGVDANQHPRHRHVPGGVRTRQQAVSDETSAATISRLAQRLTGMGRSQSMRATMAGNSAESHNALADLVGAEPQNPLVGRHPIIRAMEGDLAGKPAMQPEERNLLLREAATQSRAAATEAPAELGKLRHDIQLVTLEVLIEQFAAGLKGGHRSDEGYWQEFFVLNTFALQQLFAAPVALYRPQLHVRSGDALGRGARIADFMLINSITRSAHLVEIKTPAARLLGSPYRNIYPPNVELSGAVAQIQAQIESTRVELPTLIARTPELAPIENCVVRGAVLAGTAEPLNAEQAQSFMRYRDGLGTVNVITFDEVLARPQGLHRLLADPPDSSALS</sequence>
<dbReference type="AlphaFoldDB" id="A0A4V2MC48"/>
<name>A0A4V2MC48_9ACTN</name>